<accession>A0A1F8DKE1</accession>
<name>A0A1F8DKE1_9BACT</name>
<dbReference type="EMBL" id="MGIK01000013">
    <property type="protein sequence ID" value="OGM88265.1"/>
    <property type="molecule type" value="Genomic_DNA"/>
</dbReference>
<dbReference type="Proteomes" id="UP000176775">
    <property type="component" value="Unassembled WGS sequence"/>
</dbReference>
<protein>
    <submittedName>
        <fullName evidence="1">Uncharacterized protein</fullName>
    </submittedName>
</protein>
<evidence type="ECO:0000313" key="2">
    <source>
        <dbReference type="Proteomes" id="UP000176775"/>
    </source>
</evidence>
<organism evidence="1 2">
    <name type="scientific">Candidatus Woesebacteria bacterium RIFOXYD1_FULL_41_28</name>
    <dbReference type="NCBI Taxonomy" id="1802550"/>
    <lineage>
        <taxon>Bacteria</taxon>
        <taxon>Candidatus Woeseibacteriota</taxon>
    </lineage>
</organism>
<comment type="caution">
    <text evidence="1">The sequence shown here is derived from an EMBL/GenBank/DDBJ whole genome shotgun (WGS) entry which is preliminary data.</text>
</comment>
<evidence type="ECO:0000313" key="1">
    <source>
        <dbReference type="EMBL" id="OGM88265.1"/>
    </source>
</evidence>
<proteinExistence type="predicted"/>
<sequence length="248" mass="29061">MLTEEDIEISKMEDQVLTIAGKDLLREIKLAKNIHKHAWQLLEKIDGKAALDDLKFYERFYLLLGIRSLTHLRSVIILIQKGYAAEVASLGCNLLEIFMQVKYVDEDKDRASEWFNHKNPYKAVWGIGMLFKHFDDSNLKEHYSALARIKHSQFYGTGINMTPSEKGWNLDAGPSLDDCLLRWVLTYTTTSFVDILARIRATFGKFHENYATWNKIFNKIDTEFRLSYKEMVYETKMRLDNMKKETQK</sequence>
<reference evidence="1 2" key="1">
    <citation type="journal article" date="2016" name="Nat. Commun.">
        <title>Thousands of microbial genomes shed light on interconnected biogeochemical processes in an aquifer system.</title>
        <authorList>
            <person name="Anantharaman K."/>
            <person name="Brown C.T."/>
            <person name="Hug L.A."/>
            <person name="Sharon I."/>
            <person name="Castelle C.J."/>
            <person name="Probst A.J."/>
            <person name="Thomas B.C."/>
            <person name="Singh A."/>
            <person name="Wilkins M.J."/>
            <person name="Karaoz U."/>
            <person name="Brodie E.L."/>
            <person name="Williams K.H."/>
            <person name="Hubbard S.S."/>
            <person name="Banfield J.F."/>
        </authorList>
    </citation>
    <scope>NUCLEOTIDE SEQUENCE [LARGE SCALE GENOMIC DNA]</scope>
</reference>
<gene>
    <name evidence="1" type="ORF">A2594_02640</name>
</gene>
<dbReference type="AlphaFoldDB" id="A0A1F8DKE1"/>